<dbReference type="SMART" id="SM00248">
    <property type="entry name" value="ANK"/>
    <property type="match status" value="3"/>
</dbReference>
<feature type="compositionally biased region" description="Basic residues" evidence="9">
    <location>
        <begin position="198"/>
        <end position="212"/>
    </location>
</feature>
<dbReference type="Pfam" id="PF12796">
    <property type="entry name" value="Ank_2"/>
    <property type="match status" value="1"/>
</dbReference>
<feature type="domain" description="Ankyrin repeat" evidence="10">
    <location>
        <begin position="289"/>
        <end position="368"/>
    </location>
</feature>
<dbReference type="PANTHER" id="PTHR12447">
    <property type="entry name" value="ANKYRIN REPEAT DOMAIN-CONTAINING PROTEIN 13"/>
    <property type="match status" value="1"/>
</dbReference>
<evidence type="ECO:0000313" key="11">
    <source>
        <dbReference type="EMBL" id="PNH00188.1"/>
    </source>
</evidence>
<dbReference type="Gene3D" id="1.25.40.20">
    <property type="entry name" value="Ankyrin repeat-containing domain"/>
    <property type="match status" value="1"/>
</dbReference>
<dbReference type="PANTHER" id="PTHR12447:SF25">
    <property type="entry name" value="ANKYRIN REPEAT DOMAIN-CONTAINING PROTEIN 13C"/>
    <property type="match status" value="1"/>
</dbReference>
<feature type="region of interest" description="Disordered" evidence="9">
    <location>
        <begin position="1"/>
        <end position="52"/>
    </location>
</feature>
<evidence type="ECO:0000256" key="2">
    <source>
        <dbReference type="ARBA" id="ARBA00022737"/>
    </source>
</evidence>
<dbReference type="SUPFAM" id="SSF48403">
    <property type="entry name" value="Ankyrin repeat"/>
    <property type="match status" value="1"/>
</dbReference>
<dbReference type="InterPro" id="IPR055285">
    <property type="entry name" value="ANKRD13_C"/>
</dbReference>
<keyword evidence="3" id="KW-0256">Endoplasmic reticulum</keyword>
<dbReference type="InterPro" id="IPR021832">
    <property type="entry name" value="ANKRD13"/>
</dbReference>
<keyword evidence="6" id="KW-0143">Chaperone</keyword>
<keyword evidence="5" id="KW-0472">Membrane</keyword>
<accession>A0A2J7ZIU8</accession>
<reference evidence="11 12" key="1">
    <citation type="journal article" date="2017" name="Mol. Biol. Evol.">
        <title>The 4-celled Tetrabaena socialis nuclear genome reveals the essential components for genetic control of cell number at the origin of multicellularity in the volvocine lineage.</title>
        <authorList>
            <person name="Featherston J."/>
            <person name="Arakaki Y."/>
            <person name="Hanschen E.R."/>
            <person name="Ferris P.J."/>
            <person name="Michod R.E."/>
            <person name="Olson B.J.S.C."/>
            <person name="Nozaki H."/>
            <person name="Durand P.M."/>
        </authorList>
    </citation>
    <scope>NUCLEOTIDE SEQUENCE [LARGE SCALE GENOMIC DNA]</scope>
    <source>
        <strain evidence="11 12">NIES-571</strain>
    </source>
</reference>
<proteinExistence type="predicted"/>
<gene>
    <name evidence="11" type="ORF">TSOC_014004</name>
</gene>
<evidence type="ECO:0000256" key="1">
    <source>
        <dbReference type="ARBA" id="ARBA00004586"/>
    </source>
</evidence>
<keyword evidence="2" id="KW-0677">Repeat</keyword>
<evidence type="ECO:0000256" key="6">
    <source>
        <dbReference type="ARBA" id="ARBA00023186"/>
    </source>
</evidence>
<evidence type="ECO:0000256" key="4">
    <source>
        <dbReference type="ARBA" id="ARBA00023043"/>
    </source>
</evidence>
<feature type="compositionally biased region" description="Acidic residues" evidence="9">
    <location>
        <begin position="35"/>
        <end position="45"/>
    </location>
</feature>
<evidence type="ECO:0000256" key="3">
    <source>
        <dbReference type="ARBA" id="ARBA00022824"/>
    </source>
</evidence>
<comment type="caution">
    <text evidence="11">The sequence shown here is derived from an EMBL/GenBank/DDBJ whole genome shotgun (WGS) entry which is preliminary data.</text>
</comment>
<dbReference type="AlphaFoldDB" id="A0A2J7ZIU8"/>
<evidence type="ECO:0000259" key="10">
    <source>
        <dbReference type="Pfam" id="PF11904"/>
    </source>
</evidence>
<dbReference type="OrthoDB" id="1585644at2759"/>
<feature type="region of interest" description="Disordered" evidence="9">
    <location>
        <begin position="195"/>
        <end position="246"/>
    </location>
</feature>
<evidence type="ECO:0000256" key="9">
    <source>
        <dbReference type="SAM" id="MobiDB-lite"/>
    </source>
</evidence>
<dbReference type="Pfam" id="PF11904">
    <property type="entry name" value="ANKRD13_C"/>
    <property type="match status" value="1"/>
</dbReference>
<dbReference type="PROSITE" id="PS50088">
    <property type="entry name" value="ANK_REPEAT"/>
    <property type="match status" value="1"/>
</dbReference>
<evidence type="ECO:0000256" key="7">
    <source>
        <dbReference type="ARBA" id="ARBA00037107"/>
    </source>
</evidence>
<evidence type="ECO:0000256" key="8">
    <source>
        <dbReference type="PROSITE-ProRule" id="PRU00023"/>
    </source>
</evidence>
<feature type="repeat" description="ANK" evidence="8">
    <location>
        <begin position="84"/>
        <end position="116"/>
    </location>
</feature>
<dbReference type="Proteomes" id="UP000236333">
    <property type="component" value="Unassembled WGS sequence"/>
</dbReference>
<evidence type="ECO:0000256" key="5">
    <source>
        <dbReference type="ARBA" id="ARBA00023136"/>
    </source>
</evidence>
<dbReference type="EMBL" id="PGGS01001626">
    <property type="protein sequence ID" value="PNH00188.1"/>
    <property type="molecule type" value="Genomic_DNA"/>
</dbReference>
<name>A0A2J7ZIU8_9CHLO</name>
<sequence length="373" mass="39789">MDSDDSFYDAEEGYEELDAPGEVGPARPTLNSEPAAEEPGAEEPCPEPQDPYPLHRAAWYGQAQLVRKLLAGRSKAEMRELDSQGNTALHVAVMRRQVPVVTALLEAGCPAGQRSSRGWVPLMEAVELGDKPLALQLARAEVTQMRTAVKQKKAALLALLSNGMPDSSLQLKGELGSSMPGVGALVRRVAPNDTYTLWKKRPKKKRGGKGKGKGAEGDGQAADGGDGGAEGEPAERKTQPRSTATLARSRLSGSACIAIEAYSTSSCTPLYCRAAAGEKKGVRQGGRIRVDGTLMGVDADSASLVPAWKRGHFSLLYDSSGERSRTLFVNHTDKTFIDVKAARKKMVDESAALETEVDMLLTSEVLQTKKVGG</sequence>
<protein>
    <submittedName>
        <fullName evidence="11">Ankyrin repeat domain-containing protein 13C</fullName>
    </submittedName>
</protein>
<keyword evidence="12" id="KW-1185">Reference proteome</keyword>
<comment type="function">
    <text evidence="7">Acts as a molecular chaperone for G protein-coupled receptors, regulating their biogenesis and exit from the ER.</text>
</comment>
<dbReference type="InterPro" id="IPR002110">
    <property type="entry name" value="Ankyrin_rpt"/>
</dbReference>
<comment type="subcellular location">
    <subcellularLocation>
        <location evidence="1">Endoplasmic reticulum membrane</location>
    </subcellularLocation>
</comment>
<organism evidence="11 12">
    <name type="scientific">Tetrabaena socialis</name>
    <dbReference type="NCBI Taxonomy" id="47790"/>
    <lineage>
        <taxon>Eukaryota</taxon>
        <taxon>Viridiplantae</taxon>
        <taxon>Chlorophyta</taxon>
        <taxon>core chlorophytes</taxon>
        <taxon>Chlorophyceae</taxon>
        <taxon>CS clade</taxon>
        <taxon>Chlamydomonadales</taxon>
        <taxon>Tetrabaenaceae</taxon>
        <taxon>Tetrabaena</taxon>
    </lineage>
</organism>
<keyword evidence="4 8" id="KW-0040">ANK repeat</keyword>
<evidence type="ECO:0000313" key="12">
    <source>
        <dbReference type="Proteomes" id="UP000236333"/>
    </source>
</evidence>
<feature type="compositionally biased region" description="Acidic residues" evidence="9">
    <location>
        <begin position="1"/>
        <end position="19"/>
    </location>
</feature>
<dbReference type="GO" id="GO:0005789">
    <property type="term" value="C:endoplasmic reticulum membrane"/>
    <property type="evidence" value="ECO:0007669"/>
    <property type="project" value="UniProtKB-SubCell"/>
</dbReference>
<dbReference type="InterPro" id="IPR036770">
    <property type="entry name" value="Ankyrin_rpt-contain_sf"/>
</dbReference>
<dbReference type="PROSITE" id="PS50297">
    <property type="entry name" value="ANK_REP_REGION"/>
    <property type="match status" value="1"/>
</dbReference>